<proteinExistence type="inferred from homology"/>
<dbReference type="Gene3D" id="3.30.420.100">
    <property type="match status" value="1"/>
</dbReference>
<dbReference type="GO" id="GO:1990904">
    <property type="term" value="C:ribonucleoprotein complex"/>
    <property type="evidence" value="ECO:0007669"/>
    <property type="project" value="UniProtKB-KW"/>
</dbReference>
<dbReference type="Proteomes" id="UP001497457">
    <property type="component" value="Chromosome 14rd"/>
</dbReference>
<feature type="compositionally biased region" description="Low complexity" evidence="4">
    <location>
        <begin position="48"/>
        <end position="74"/>
    </location>
</feature>
<accession>A0ABC8XJS5</accession>
<comment type="similarity">
    <text evidence="1">Belongs to the universal ribosomal protein uL18 family.</text>
</comment>
<dbReference type="GO" id="GO:0005840">
    <property type="term" value="C:ribosome"/>
    <property type="evidence" value="ECO:0007669"/>
    <property type="project" value="UniProtKB-KW"/>
</dbReference>
<reference evidence="5 6" key="2">
    <citation type="submission" date="2024-10" db="EMBL/GenBank/DDBJ databases">
        <authorList>
            <person name="Ryan C."/>
        </authorList>
    </citation>
    <scope>NUCLEOTIDE SEQUENCE [LARGE SCALE GENOMIC DNA]</scope>
</reference>
<organism evidence="5 6">
    <name type="scientific">Urochloa decumbens</name>
    <dbReference type="NCBI Taxonomy" id="240449"/>
    <lineage>
        <taxon>Eukaryota</taxon>
        <taxon>Viridiplantae</taxon>
        <taxon>Streptophyta</taxon>
        <taxon>Embryophyta</taxon>
        <taxon>Tracheophyta</taxon>
        <taxon>Spermatophyta</taxon>
        <taxon>Magnoliopsida</taxon>
        <taxon>Liliopsida</taxon>
        <taxon>Poales</taxon>
        <taxon>Poaceae</taxon>
        <taxon>PACMAD clade</taxon>
        <taxon>Panicoideae</taxon>
        <taxon>Panicodae</taxon>
        <taxon>Paniceae</taxon>
        <taxon>Melinidinae</taxon>
        <taxon>Urochloa</taxon>
    </lineage>
</organism>
<dbReference type="PANTHER" id="PTHR12899">
    <property type="entry name" value="39S RIBOSOMAL PROTEIN L18, MITOCHONDRIAL"/>
    <property type="match status" value="1"/>
</dbReference>
<name>A0ABC8XJS5_9POAL</name>
<dbReference type="CDD" id="cd00432">
    <property type="entry name" value="Ribosomal_L18_L5e"/>
    <property type="match status" value="1"/>
</dbReference>
<evidence type="ECO:0000256" key="2">
    <source>
        <dbReference type="ARBA" id="ARBA00022980"/>
    </source>
</evidence>
<feature type="region of interest" description="Disordered" evidence="4">
    <location>
        <begin position="44"/>
        <end position="74"/>
    </location>
</feature>
<feature type="region of interest" description="Disordered" evidence="4">
    <location>
        <begin position="152"/>
        <end position="184"/>
    </location>
</feature>
<gene>
    <name evidence="5" type="ORF">URODEC1_LOCUS25070</name>
</gene>
<dbReference type="PANTHER" id="PTHR12899:SF7">
    <property type="entry name" value="EXPRESSED PROTEIN"/>
    <property type="match status" value="1"/>
</dbReference>
<dbReference type="InterPro" id="IPR057268">
    <property type="entry name" value="Ribosomal_L18"/>
</dbReference>
<dbReference type="SUPFAM" id="SSF53137">
    <property type="entry name" value="Translational machinery components"/>
    <property type="match status" value="1"/>
</dbReference>
<dbReference type="FunFam" id="3.30.420.100:FF:000009">
    <property type="entry name" value="uncharacterized protein LOC106777373 isoform X2"/>
    <property type="match status" value="1"/>
</dbReference>
<keyword evidence="2" id="KW-0689">Ribosomal protein</keyword>
<feature type="compositionally biased region" description="Basic and acidic residues" evidence="4">
    <location>
        <begin position="154"/>
        <end position="169"/>
    </location>
</feature>
<dbReference type="EMBL" id="OZ075124">
    <property type="protein sequence ID" value="CAL4928247.1"/>
    <property type="molecule type" value="Genomic_DNA"/>
</dbReference>
<dbReference type="InterPro" id="IPR005484">
    <property type="entry name" value="Ribosomal_uL18_bac/plant/anim"/>
</dbReference>
<sequence length="351" mass="39425">MYEEMPLRQLLLQARRRCSPSPRLPQLSGFLVLCRALSILPSEASAMPPQRRSPPVQVRLPRSSPGSSSDPLGSGFHIDVVDSDLWPASLSFSSEAARGSEYPDDLQRHDDEEAQDFDDDIDDMRHRKKLFYKLDRGSKEYEENNVTLRRRRNGDKANAKNPKECKVEPAKSVSSNAPKLKAKRAAREEDMVEVKRERVLTFNQMTDPYHHPFCLDIHVTEGSVRACFVHRVTSRVVAVAHSISKDMKFDLGSRKGKCMKACAAVGAVLAKRAIEDDIHNAVYTPRKGDRIEGKVEVVLRAITDNGVDVKVKLKQRKPIKNTRVVPQDQSPDRSAVVQMPQNSSNFICKAG</sequence>
<keyword evidence="3" id="KW-0687">Ribonucleoprotein</keyword>
<evidence type="ECO:0000256" key="4">
    <source>
        <dbReference type="SAM" id="MobiDB-lite"/>
    </source>
</evidence>
<evidence type="ECO:0000256" key="3">
    <source>
        <dbReference type="ARBA" id="ARBA00023274"/>
    </source>
</evidence>
<dbReference type="AlphaFoldDB" id="A0ABC8XJS5"/>
<reference evidence="6" key="1">
    <citation type="submission" date="2024-06" db="EMBL/GenBank/DDBJ databases">
        <authorList>
            <person name="Ryan C."/>
        </authorList>
    </citation>
    <scope>NUCLEOTIDE SEQUENCE [LARGE SCALE GENOMIC DNA]</scope>
</reference>
<protein>
    <submittedName>
        <fullName evidence="5">Uncharacterized protein</fullName>
    </submittedName>
</protein>
<keyword evidence="6" id="KW-1185">Reference proteome</keyword>
<evidence type="ECO:0000313" key="6">
    <source>
        <dbReference type="Proteomes" id="UP001497457"/>
    </source>
</evidence>
<evidence type="ECO:0000313" key="5">
    <source>
        <dbReference type="EMBL" id="CAL4928247.1"/>
    </source>
</evidence>
<evidence type="ECO:0000256" key="1">
    <source>
        <dbReference type="ARBA" id="ARBA00007116"/>
    </source>
</evidence>